<dbReference type="Proteomes" id="UP000887013">
    <property type="component" value="Unassembled WGS sequence"/>
</dbReference>
<organism evidence="7 8">
    <name type="scientific">Nephila pilipes</name>
    <name type="common">Giant wood spider</name>
    <name type="synonym">Nephila maculata</name>
    <dbReference type="NCBI Taxonomy" id="299642"/>
    <lineage>
        <taxon>Eukaryota</taxon>
        <taxon>Metazoa</taxon>
        <taxon>Ecdysozoa</taxon>
        <taxon>Arthropoda</taxon>
        <taxon>Chelicerata</taxon>
        <taxon>Arachnida</taxon>
        <taxon>Araneae</taxon>
        <taxon>Araneomorphae</taxon>
        <taxon>Entelegynae</taxon>
        <taxon>Araneoidea</taxon>
        <taxon>Nephilidae</taxon>
        <taxon>Nephila</taxon>
    </lineage>
</organism>
<dbReference type="GO" id="GO:0004674">
    <property type="term" value="F:protein serine/threonine kinase activity"/>
    <property type="evidence" value="ECO:0007669"/>
    <property type="project" value="UniProtKB-KW"/>
</dbReference>
<keyword evidence="2" id="KW-0808">Transferase</keyword>
<evidence type="ECO:0000256" key="4">
    <source>
        <dbReference type="ARBA" id="ARBA00022777"/>
    </source>
</evidence>
<dbReference type="InterPro" id="IPR017892">
    <property type="entry name" value="Pkinase_C"/>
</dbReference>
<protein>
    <submittedName>
        <fullName evidence="7">Protein kinase C</fullName>
    </submittedName>
</protein>
<dbReference type="OrthoDB" id="63267at2759"/>
<dbReference type="EMBL" id="BMAW01036742">
    <property type="protein sequence ID" value="GFU45559.1"/>
    <property type="molecule type" value="Genomic_DNA"/>
</dbReference>
<feature type="domain" description="Protein kinase C-terminal" evidence="6">
    <location>
        <begin position="48"/>
        <end position="87"/>
    </location>
</feature>
<accession>A0A8X6UPR0</accession>
<name>A0A8X6UPR0_NEPPI</name>
<reference evidence="7" key="1">
    <citation type="submission" date="2020-08" db="EMBL/GenBank/DDBJ databases">
        <title>Multicomponent nature underlies the extraordinary mechanical properties of spider dragline silk.</title>
        <authorList>
            <person name="Kono N."/>
            <person name="Nakamura H."/>
            <person name="Mori M."/>
            <person name="Yoshida Y."/>
            <person name="Ohtoshi R."/>
            <person name="Malay A.D."/>
            <person name="Moran D.A.P."/>
            <person name="Tomita M."/>
            <person name="Numata K."/>
            <person name="Arakawa K."/>
        </authorList>
    </citation>
    <scope>NUCLEOTIDE SEQUENCE</scope>
</reference>
<evidence type="ECO:0000256" key="1">
    <source>
        <dbReference type="ARBA" id="ARBA00022527"/>
    </source>
</evidence>
<keyword evidence="5" id="KW-0067">ATP-binding</keyword>
<keyword evidence="3" id="KW-0547">Nucleotide-binding</keyword>
<evidence type="ECO:0000256" key="2">
    <source>
        <dbReference type="ARBA" id="ARBA00022679"/>
    </source>
</evidence>
<evidence type="ECO:0000313" key="7">
    <source>
        <dbReference type="EMBL" id="GFU45559.1"/>
    </source>
</evidence>
<evidence type="ECO:0000256" key="3">
    <source>
        <dbReference type="ARBA" id="ARBA00022741"/>
    </source>
</evidence>
<keyword evidence="8" id="KW-1185">Reference proteome</keyword>
<evidence type="ECO:0000256" key="5">
    <source>
        <dbReference type="ARBA" id="ARBA00022840"/>
    </source>
</evidence>
<evidence type="ECO:0000259" key="6">
    <source>
        <dbReference type="Pfam" id="PF00433"/>
    </source>
</evidence>
<keyword evidence="4 7" id="KW-0418">Kinase</keyword>
<comment type="caution">
    <text evidence="7">The sequence shown here is derived from an EMBL/GenBank/DDBJ whole genome shotgun (WGS) entry which is preliminary data.</text>
</comment>
<sequence length="96" mass="11256">MLYRILVLSIISSRKLLKVAFFLTMHFLNFCFDKNSSDYNEMMYLQNHSQDVGNFDRQFTSAKPVLTPADKIVIMNIDQSEFADFSYFNPEFVAHV</sequence>
<keyword evidence="1" id="KW-0723">Serine/threonine-protein kinase</keyword>
<evidence type="ECO:0000313" key="8">
    <source>
        <dbReference type="Proteomes" id="UP000887013"/>
    </source>
</evidence>
<dbReference type="Pfam" id="PF00433">
    <property type="entry name" value="Pkinase_C"/>
    <property type="match status" value="1"/>
</dbReference>
<gene>
    <name evidence="7" type="primary">Pkc53E_2</name>
    <name evidence="7" type="ORF">NPIL_524161</name>
</gene>
<dbReference type="Gene3D" id="3.30.200.20">
    <property type="entry name" value="Phosphorylase Kinase, domain 1"/>
    <property type="match status" value="1"/>
</dbReference>
<proteinExistence type="predicted"/>
<dbReference type="AlphaFoldDB" id="A0A8X6UPR0"/>
<dbReference type="FunFam" id="3.30.200.20:FF:000103">
    <property type="entry name" value="Protein kinase C"/>
    <property type="match status" value="1"/>
</dbReference>
<dbReference type="GO" id="GO:0005524">
    <property type="term" value="F:ATP binding"/>
    <property type="evidence" value="ECO:0007669"/>
    <property type="project" value="UniProtKB-KW"/>
</dbReference>